<dbReference type="GO" id="GO:0004674">
    <property type="term" value="F:protein serine/threonine kinase activity"/>
    <property type="evidence" value="ECO:0007669"/>
    <property type="project" value="TreeGrafter"/>
</dbReference>
<dbReference type="SUPFAM" id="SSF56112">
    <property type="entry name" value="Protein kinase-like (PK-like)"/>
    <property type="match status" value="1"/>
</dbReference>
<dbReference type="Gene3D" id="3.30.200.20">
    <property type="entry name" value="Phosphorylase Kinase, domain 1"/>
    <property type="match status" value="1"/>
</dbReference>
<gene>
    <name evidence="1" type="ORF">Salat_2914700</name>
</gene>
<reference evidence="1" key="2">
    <citation type="journal article" date="2024" name="Plant">
        <title>Genomic evolution and insights into agronomic trait innovations of Sesamum species.</title>
        <authorList>
            <person name="Miao H."/>
            <person name="Wang L."/>
            <person name="Qu L."/>
            <person name="Liu H."/>
            <person name="Sun Y."/>
            <person name="Le M."/>
            <person name="Wang Q."/>
            <person name="Wei S."/>
            <person name="Zheng Y."/>
            <person name="Lin W."/>
            <person name="Duan Y."/>
            <person name="Cao H."/>
            <person name="Xiong S."/>
            <person name="Wang X."/>
            <person name="Wei L."/>
            <person name="Li C."/>
            <person name="Ma Q."/>
            <person name="Ju M."/>
            <person name="Zhao R."/>
            <person name="Li G."/>
            <person name="Mu C."/>
            <person name="Tian Q."/>
            <person name="Mei H."/>
            <person name="Zhang T."/>
            <person name="Gao T."/>
            <person name="Zhang H."/>
        </authorList>
    </citation>
    <scope>NUCLEOTIDE SEQUENCE</scope>
    <source>
        <strain evidence="1">3651</strain>
    </source>
</reference>
<dbReference type="InterPro" id="IPR011009">
    <property type="entry name" value="Kinase-like_dom_sf"/>
</dbReference>
<proteinExistence type="predicted"/>
<name>A0AAE1XIX2_9LAMI</name>
<dbReference type="AlphaFoldDB" id="A0AAE1XIX2"/>
<dbReference type="Proteomes" id="UP001293254">
    <property type="component" value="Unassembled WGS sequence"/>
</dbReference>
<dbReference type="PANTHER" id="PTHR44329:SF11">
    <property type="entry name" value="OS09G0443600 PROTEIN"/>
    <property type="match status" value="1"/>
</dbReference>
<evidence type="ECO:0000313" key="2">
    <source>
        <dbReference type="Proteomes" id="UP001293254"/>
    </source>
</evidence>
<evidence type="ECO:0000313" key="1">
    <source>
        <dbReference type="EMBL" id="KAK4412676.1"/>
    </source>
</evidence>
<dbReference type="EMBL" id="JACGWO010000013">
    <property type="protein sequence ID" value="KAK4412676.1"/>
    <property type="molecule type" value="Genomic_DNA"/>
</dbReference>
<dbReference type="PANTHER" id="PTHR44329">
    <property type="entry name" value="SERINE/THREONINE-PROTEIN KINASE TNNI3K-RELATED"/>
    <property type="match status" value="1"/>
</dbReference>
<organism evidence="1 2">
    <name type="scientific">Sesamum alatum</name>
    <dbReference type="NCBI Taxonomy" id="300844"/>
    <lineage>
        <taxon>Eukaryota</taxon>
        <taxon>Viridiplantae</taxon>
        <taxon>Streptophyta</taxon>
        <taxon>Embryophyta</taxon>
        <taxon>Tracheophyta</taxon>
        <taxon>Spermatophyta</taxon>
        <taxon>Magnoliopsida</taxon>
        <taxon>eudicotyledons</taxon>
        <taxon>Gunneridae</taxon>
        <taxon>Pentapetalae</taxon>
        <taxon>asterids</taxon>
        <taxon>lamiids</taxon>
        <taxon>Lamiales</taxon>
        <taxon>Pedaliaceae</taxon>
        <taxon>Sesamum</taxon>
    </lineage>
</organism>
<accession>A0AAE1XIX2</accession>
<sequence>MKDMYKTRLEKTQVFLKNCLQVAQDNGFLELMILNKDKLDQDYFSLSPTITTLTPQFPSPPPQFHHPHLDPIIRQAKINGWYIHPQEIEILHLSAQGSTADIYKGKWRGLDVAVKCMYPDFFRSNEHGASFFAQEVETLSRQRHPFVLQLIGASLDPPEKIAGLSHNS</sequence>
<dbReference type="InterPro" id="IPR051681">
    <property type="entry name" value="Ser/Thr_Kinases-Pseudokinases"/>
</dbReference>
<keyword evidence="2" id="KW-1185">Reference proteome</keyword>
<reference evidence="1" key="1">
    <citation type="submission" date="2020-06" db="EMBL/GenBank/DDBJ databases">
        <authorList>
            <person name="Li T."/>
            <person name="Hu X."/>
            <person name="Zhang T."/>
            <person name="Song X."/>
            <person name="Zhang H."/>
            <person name="Dai N."/>
            <person name="Sheng W."/>
            <person name="Hou X."/>
            <person name="Wei L."/>
        </authorList>
    </citation>
    <scope>NUCLEOTIDE SEQUENCE</scope>
    <source>
        <strain evidence="1">3651</strain>
        <tissue evidence="1">Leaf</tissue>
    </source>
</reference>
<protein>
    <recommendedName>
        <fullName evidence="3">Serine-threonine/tyrosine-protein kinase catalytic domain-containing protein</fullName>
    </recommendedName>
</protein>
<evidence type="ECO:0008006" key="3">
    <source>
        <dbReference type="Google" id="ProtNLM"/>
    </source>
</evidence>
<comment type="caution">
    <text evidence="1">The sequence shown here is derived from an EMBL/GenBank/DDBJ whole genome shotgun (WGS) entry which is preliminary data.</text>
</comment>